<dbReference type="EMBL" id="LQQC01000010">
    <property type="protein sequence ID" value="KXZ58094.1"/>
    <property type="molecule type" value="Genomic_DNA"/>
</dbReference>
<dbReference type="InterPro" id="IPR011995">
    <property type="entry name" value="OMPdecase_type-2"/>
</dbReference>
<comment type="catalytic activity">
    <reaction evidence="6">
        <text>orotidine 5'-phosphate + H(+) = UMP + CO2</text>
        <dbReference type="Rhea" id="RHEA:11596"/>
        <dbReference type="ChEBI" id="CHEBI:15378"/>
        <dbReference type="ChEBI" id="CHEBI:16526"/>
        <dbReference type="ChEBI" id="CHEBI:57538"/>
        <dbReference type="ChEBI" id="CHEBI:57865"/>
        <dbReference type="EC" id="4.1.1.23"/>
    </reaction>
</comment>
<dbReference type="InterPro" id="IPR011060">
    <property type="entry name" value="RibuloseP-bd_barrel"/>
</dbReference>
<evidence type="ECO:0000256" key="2">
    <source>
        <dbReference type="ARBA" id="ARBA00008847"/>
    </source>
</evidence>
<evidence type="ECO:0000256" key="3">
    <source>
        <dbReference type="ARBA" id="ARBA00022793"/>
    </source>
</evidence>
<evidence type="ECO:0000256" key="5">
    <source>
        <dbReference type="ARBA" id="ARBA00023239"/>
    </source>
</evidence>
<proteinExistence type="inferred from homology"/>
<organism evidence="9 10">
    <name type="scientific">Brevibacterium ravenspurgense</name>
    <dbReference type="NCBI Taxonomy" id="479117"/>
    <lineage>
        <taxon>Bacteria</taxon>
        <taxon>Bacillati</taxon>
        <taxon>Actinomycetota</taxon>
        <taxon>Actinomycetes</taxon>
        <taxon>Micrococcales</taxon>
        <taxon>Brevibacteriaceae</taxon>
        <taxon>Brevibacterium</taxon>
    </lineage>
</organism>
<comment type="caution">
    <text evidence="9">The sequence shown here is derived from an EMBL/GenBank/DDBJ whole genome shotgun (WGS) entry which is preliminary data.</text>
</comment>
<dbReference type="Proteomes" id="UP000243589">
    <property type="component" value="Unassembled WGS sequence"/>
</dbReference>
<dbReference type="SMART" id="SM00934">
    <property type="entry name" value="OMPdecase"/>
    <property type="match status" value="1"/>
</dbReference>
<sequence>MTFRNWHDAAQASPLCVGIDPHPEQIAQWGLPDTPDALGTFAQNVLSAATERAKFIKPQSAFFERHGSAGIAVLEDLLAQAREAGVMSILDAKRGDIGSTMAGYADAYLNPARPLAADALTVSPYLGVGSLRPAMELAAEHGKGLFVLALTSNPEGREVQHARTQEGRAVAAEVVRHAEEVNGQLDVPLIGLVVGATIGTAAADLGIDLPSFSGPVLSPGFGSQGAGVADLEAVFGDAYSDGRVIVNASRSLSRRGPDSADIADEITTVIEALRPKGR</sequence>
<evidence type="ECO:0000256" key="4">
    <source>
        <dbReference type="ARBA" id="ARBA00022975"/>
    </source>
</evidence>
<dbReference type="InterPro" id="IPR001754">
    <property type="entry name" value="OMPdeCOase_dom"/>
</dbReference>
<comment type="pathway">
    <text evidence="1">Pyrimidine metabolism; UMP biosynthesis via de novo pathway; UMP from orotate: step 2/2.</text>
</comment>
<keyword evidence="3" id="KW-0210">Decarboxylase</keyword>
<keyword evidence="4" id="KW-0665">Pyrimidine biosynthesis</keyword>
<dbReference type="EC" id="4.1.1.23" evidence="7"/>
<dbReference type="RefSeq" id="WP_062021150.1">
    <property type="nucleotide sequence ID" value="NZ_LQQC01000010.1"/>
</dbReference>
<dbReference type="PANTHER" id="PTHR43375:SF1">
    <property type="entry name" value="OROTIDINE 5'-PHOSPHATE DECARBOXYLASE"/>
    <property type="match status" value="1"/>
</dbReference>
<gene>
    <name evidence="9" type="ORF">Bravens_01130</name>
</gene>
<dbReference type="CDD" id="cd04725">
    <property type="entry name" value="OMP_decarboxylase_like"/>
    <property type="match status" value="1"/>
</dbReference>
<evidence type="ECO:0000313" key="10">
    <source>
        <dbReference type="Proteomes" id="UP000243589"/>
    </source>
</evidence>
<dbReference type="SUPFAM" id="SSF51366">
    <property type="entry name" value="Ribulose-phoshate binding barrel"/>
    <property type="match status" value="1"/>
</dbReference>
<dbReference type="GO" id="GO:0044205">
    <property type="term" value="P:'de novo' UMP biosynthetic process"/>
    <property type="evidence" value="ECO:0007669"/>
    <property type="project" value="UniProtKB-UniPathway"/>
</dbReference>
<evidence type="ECO:0000256" key="6">
    <source>
        <dbReference type="ARBA" id="ARBA00049157"/>
    </source>
</evidence>
<dbReference type="InterPro" id="IPR013785">
    <property type="entry name" value="Aldolase_TIM"/>
</dbReference>
<feature type="domain" description="Orotidine 5'-phosphate decarboxylase" evidence="8">
    <location>
        <begin position="14"/>
        <end position="255"/>
    </location>
</feature>
<dbReference type="PANTHER" id="PTHR43375">
    <property type="entry name" value="OROTIDINE 5'-PHOSPHATE DECARBOXYLASE"/>
    <property type="match status" value="1"/>
</dbReference>
<keyword evidence="5" id="KW-0456">Lyase</keyword>
<evidence type="ECO:0000313" key="9">
    <source>
        <dbReference type="EMBL" id="KXZ58094.1"/>
    </source>
</evidence>
<dbReference type="PATRIC" id="fig|479117.4.peg.1127"/>
<evidence type="ECO:0000256" key="1">
    <source>
        <dbReference type="ARBA" id="ARBA00004861"/>
    </source>
</evidence>
<dbReference type="GO" id="GO:0004590">
    <property type="term" value="F:orotidine-5'-phosphate decarboxylase activity"/>
    <property type="evidence" value="ECO:0007669"/>
    <property type="project" value="UniProtKB-UniRule"/>
</dbReference>
<protein>
    <recommendedName>
        <fullName evidence="7">Orotidine-5'-phosphate decarboxylase</fullName>
        <ecNumber evidence="7">4.1.1.23</ecNumber>
    </recommendedName>
</protein>
<name>A0A150H7V5_9MICO</name>
<accession>A0A150H7V5</accession>
<dbReference type="Pfam" id="PF00215">
    <property type="entry name" value="OMPdecase"/>
    <property type="match status" value="1"/>
</dbReference>
<evidence type="ECO:0000256" key="7">
    <source>
        <dbReference type="NCBIfam" id="TIGR02127"/>
    </source>
</evidence>
<dbReference type="AlphaFoldDB" id="A0A150H7V5"/>
<dbReference type="Gene3D" id="3.20.20.70">
    <property type="entry name" value="Aldolase class I"/>
    <property type="match status" value="1"/>
</dbReference>
<reference evidence="9 10" key="1">
    <citation type="submission" date="2016-01" db="EMBL/GenBank/DDBJ databases">
        <title>Use of Whole Genome Sequencing to ascertain that Brevibacterium massiliense (Roux, Raoult 2009) is a later heterotypic synonym of Brevibacterium ravenspurgense (Mages 2008).</title>
        <authorList>
            <person name="Bernier A.-M."/>
            <person name="Burdz T."/>
            <person name="Huynh C."/>
            <person name="Pachecho A.L."/>
            <person name="Wiebe D."/>
            <person name="Bonner C."/>
            <person name="Bernard K."/>
        </authorList>
    </citation>
    <scope>NUCLEOTIDE SEQUENCE [LARGE SCALE GENOMIC DNA]</scope>
    <source>
        <strain evidence="9 10">CCUG56047</strain>
    </source>
</reference>
<dbReference type="NCBIfam" id="TIGR02127">
    <property type="entry name" value="pyrF_sub2"/>
    <property type="match status" value="1"/>
</dbReference>
<dbReference type="GO" id="GO:0006207">
    <property type="term" value="P:'de novo' pyrimidine nucleobase biosynthetic process"/>
    <property type="evidence" value="ECO:0007669"/>
    <property type="project" value="InterPro"/>
</dbReference>
<evidence type="ECO:0000259" key="8">
    <source>
        <dbReference type="SMART" id="SM00934"/>
    </source>
</evidence>
<keyword evidence="10" id="KW-1185">Reference proteome</keyword>
<comment type="similarity">
    <text evidence="2">Belongs to the OMP decarboxylase family. Type 2 subfamily.</text>
</comment>
<dbReference type="UniPathway" id="UPA00070">
    <property type="reaction ID" value="UER00120"/>
</dbReference>